<dbReference type="InterPro" id="IPR043128">
    <property type="entry name" value="Rev_trsase/Diguanyl_cyclase"/>
</dbReference>
<dbReference type="SUPFAM" id="SSF56672">
    <property type="entry name" value="DNA/RNA polymerases"/>
    <property type="match status" value="1"/>
</dbReference>
<accession>A0AAV5JTJ8</accession>
<dbReference type="Pfam" id="PF17919">
    <property type="entry name" value="RT_RNaseH_2"/>
    <property type="match status" value="1"/>
</dbReference>
<dbReference type="AlphaFoldDB" id="A0AAV5JTJ8"/>
<dbReference type="Proteomes" id="UP001054252">
    <property type="component" value="Unassembled WGS sequence"/>
</dbReference>
<dbReference type="InterPro" id="IPR043502">
    <property type="entry name" value="DNA/RNA_pol_sf"/>
</dbReference>
<reference evidence="3 4" key="1">
    <citation type="journal article" date="2021" name="Commun. Biol.">
        <title>The genome of Shorea leprosula (Dipterocarpaceae) highlights the ecological relevance of drought in aseasonal tropical rainforests.</title>
        <authorList>
            <person name="Ng K.K.S."/>
            <person name="Kobayashi M.J."/>
            <person name="Fawcett J.A."/>
            <person name="Hatakeyama M."/>
            <person name="Paape T."/>
            <person name="Ng C.H."/>
            <person name="Ang C.C."/>
            <person name="Tnah L.H."/>
            <person name="Lee C.T."/>
            <person name="Nishiyama T."/>
            <person name="Sese J."/>
            <person name="O'Brien M.J."/>
            <person name="Copetti D."/>
            <person name="Mohd Noor M.I."/>
            <person name="Ong R.C."/>
            <person name="Putra M."/>
            <person name="Sireger I.Z."/>
            <person name="Indrioko S."/>
            <person name="Kosugi Y."/>
            <person name="Izuno A."/>
            <person name="Isagi Y."/>
            <person name="Lee S.L."/>
            <person name="Shimizu K.K."/>
        </authorList>
    </citation>
    <scope>NUCLEOTIDE SEQUENCE [LARGE SCALE GENOMIC DNA]</scope>
    <source>
        <strain evidence="3">214</strain>
    </source>
</reference>
<dbReference type="CDD" id="cd01647">
    <property type="entry name" value="RT_LTR"/>
    <property type="match status" value="1"/>
</dbReference>
<name>A0AAV5JTJ8_9ROSI</name>
<proteinExistence type="predicted"/>
<dbReference type="EMBL" id="BPVZ01000047">
    <property type="protein sequence ID" value="GKV17007.1"/>
    <property type="molecule type" value="Genomic_DNA"/>
</dbReference>
<evidence type="ECO:0008006" key="5">
    <source>
        <dbReference type="Google" id="ProtNLM"/>
    </source>
</evidence>
<protein>
    <recommendedName>
        <fullName evidence="5">Reverse transcriptase/retrotransposon-derived protein RNase H-like domain-containing protein</fullName>
    </recommendedName>
</protein>
<dbReference type="Gene3D" id="3.30.70.270">
    <property type="match status" value="1"/>
</dbReference>
<dbReference type="Pfam" id="PF00078">
    <property type="entry name" value="RVT_1"/>
    <property type="match status" value="1"/>
</dbReference>
<dbReference type="Gene3D" id="3.10.10.10">
    <property type="entry name" value="HIV Type 1 Reverse Transcriptase, subunit A, domain 1"/>
    <property type="match status" value="1"/>
</dbReference>
<evidence type="ECO:0000259" key="2">
    <source>
        <dbReference type="Pfam" id="PF17919"/>
    </source>
</evidence>
<dbReference type="PANTHER" id="PTHR48475">
    <property type="entry name" value="RIBONUCLEASE H"/>
    <property type="match status" value="1"/>
</dbReference>
<dbReference type="InterPro" id="IPR041577">
    <property type="entry name" value="RT_RNaseH_2"/>
</dbReference>
<feature type="domain" description="Reverse transcriptase/retrotransposon-derived protein RNase H-like" evidence="2">
    <location>
        <begin position="334"/>
        <end position="432"/>
    </location>
</feature>
<evidence type="ECO:0000313" key="3">
    <source>
        <dbReference type="EMBL" id="GKV17007.1"/>
    </source>
</evidence>
<dbReference type="InterPro" id="IPR000477">
    <property type="entry name" value="RT_dom"/>
</dbReference>
<evidence type="ECO:0000259" key="1">
    <source>
        <dbReference type="Pfam" id="PF00078"/>
    </source>
</evidence>
<organism evidence="3 4">
    <name type="scientific">Rubroshorea leprosula</name>
    <dbReference type="NCBI Taxonomy" id="152421"/>
    <lineage>
        <taxon>Eukaryota</taxon>
        <taxon>Viridiplantae</taxon>
        <taxon>Streptophyta</taxon>
        <taxon>Embryophyta</taxon>
        <taxon>Tracheophyta</taxon>
        <taxon>Spermatophyta</taxon>
        <taxon>Magnoliopsida</taxon>
        <taxon>eudicotyledons</taxon>
        <taxon>Gunneridae</taxon>
        <taxon>Pentapetalae</taxon>
        <taxon>rosids</taxon>
        <taxon>malvids</taxon>
        <taxon>Malvales</taxon>
        <taxon>Dipterocarpaceae</taxon>
        <taxon>Rubroshorea</taxon>
    </lineage>
</organism>
<keyword evidence="4" id="KW-1185">Reference proteome</keyword>
<sequence>MPVDKNRPLKQPFEEAEWENRPITFSPTDYKRTGVEPDVVMPDADPFVATVRIGNHNVNKVFIDTGTELWFRMASISFLMVKMESAYNAIIRKATHCELKAIISQPHLSMKFPTPQGIRAMSISNIDHRPENVEQKAEPVELVKTVPLNPNDPEKTVKIGTKLTKKEREKLLEFLKANQDVFAWITDEMPRIPAKLEVHKLSTDSTRRPVKPNGKWRMCIGFTNLNEACLKDPHPLPNVEKLVEQAAGHERMSFLDASSGYHQVQLWLDDQEKTAFYARDAIYYYVMMPFGLKNVAEDHIDDLKENISKPTPSADEVKPIEMYICCGIGQIPKWTNECQQAFDELKQYLASPPLLSKPVEGEKLYLFLGITEEALSSVLLREQDKHQKPICYISKVLQGAERNYPITEKATFALVCTARKLRAYLQSHEIVVYTDLPLKKILQKLELFSWLIGWVVELNGAASVEGSGAGTMLIGPNGFKSEHALRFNFKTTNNAVEYEALIYGLKDPQLSHYASVVSRMKASFISFQIDKIPKADNRRVDELSKLASSQDINPHRATVVEILDAPSYTNLKDECLILSTDPSSPS</sequence>
<feature type="domain" description="Reverse transcriptase" evidence="1">
    <location>
        <begin position="211"/>
        <end position="294"/>
    </location>
</feature>
<evidence type="ECO:0000313" key="4">
    <source>
        <dbReference type="Proteomes" id="UP001054252"/>
    </source>
</evidence>
<comment type="caution">
    <text evidence="3">The sequence shown here is derived from an EMBL/GenBank/DDBJ whole genome shotgun (WGS) entry which is preliminary data.</text>
</comment>
<dbReference type="Gene3D" id="3.10.20.370">
    <property type="match status" value="1"/>
</dbReference>
<gene>
    <name evidence="3" type="ORF">SLEP1_g27567</name>
</gene>
<dbReference type="PANTHER" id="PTHR48475:SF2">
    <property type="entry name" value="RIBONUCLEASE H"/>
    <property type="match status" value="1"/>
</dbReference>